<dbReference type="OrthoDB" id="9810297at2"/>
<feature type="active site" description="Nucleophile" evidence="6">
    <location>
        <position position="468"/>
    </location>
</feature>
<dbReference type="PANTHER" id="PTHR22807:SF53">
    <property type="entry name" value="RIBOSOMAL RNA SMALL SUBUNIT METHYLTRANSFERASE B-RELATED"/>
    <property type="match status" value="1"/>
</dbReference>
<dbReference type="Gene3D" id="1.10.940.10">
    <property type="entry name" value="NusB-like"/>
    <property type="match status" value="1"/>
</dbReference>
<evidence type="ECO:0000256" key="4">
    <source>
        <dbReference type="ARBA" id="ARBA00022884"/>
    </source>
</evidence>
<protein>
    <submittedName>
        <fullName evidence="9">MFS transporter</fullName>
    </submittedName>
</protein>
<feature type="binding site" evidence="6">
    <location>
        <position position="415"/>
    </location>
    <ligand>
        <name>S-adenosyl-L-methionine</name>
        <dbReference type="ChEBI" id="CHEBI:59789"/>
    </ligand>
</feature>
<evidence type="ECO:0000256" key="6">
    <source>
        <dbReference type="PROSITE-ProRule" id="PRU01023"/>
    </source>
</evidence>
<dbReference type="InterPro" id="IPR006027">
    <property type="entry name" value="NusB_RsmB_TIM44"/>
</dbReference>
<dbReference type="RefSeq" id="WP_075663760.1">
    <property type="nucleotide sequence ID" value="NZ_CP009247.1"/>
</dbReference>
<name>A0A1L7CSI1_9CORY</name>
<dbReference type="InterPro" id="IPR035926">
    <property type="entry name" value="NusB-like_sf"/>
</dbReference>
<feature type="compositionally biased region" description="Basic and acidic residues" evidence="7">
    <location>
        <begin position="49"/>
        <end position="90"/>
    </location>
</feature>
<dbReference type="GO" id="GO:0003723">
    <property type="term" value="F:RNA binding"/>
    <property type="evidence" value="ECO:0007669"/>
    <property type="project" value="UniProtKB-UniRule"/>
</dbReference>
<feature type="binding site" evidence="6">
    <location>
        <position position="399"/>
    </location>
    <ligand>
        <name>S-adenosyl-L-methionine</name>
        <dbReference type="ChEBI" id="CHEBI:59789"/>
    </ligand>
</feature>
<feature type="binding site" evidence="6">
    <location>
        <begin position="350"/>
        <end position="356"/>
    </location>
    <ligand>
        <name>S-adenosyl-L-methionine</name>
        <dbReference type="ChEBI" id="CHEBI:59789"/>
    </ligand>
</feature>
<dbReference type="SUPFAM" id="SSF48013">
    <property type="entry name" value="NusB-like"/>
    <property type="match status" value="1"/>
</dbReference>
<dbReference type="AlphaFoldDB" id="A0A1L7CSI1"/>
<comment type="similarity">
    <text evidence="6">Belongs to the class I-like SAM-binding methyltransferase superfamily. RsmB/NOP family.</text>
</comment>
<dbReference type="FunFam" id="3.40.50.150:FF:000257">
    <property type="entry name" value="16S rRNA methyltransferase"/>
    <property type="match status" value="1"/>
</dbReference>
<dbReference type="PROSITE" id="PS51686">
    <property type="entry name" value="SAM_MT_RSMB_NOP"/>
    <property type="match status" value="1"/>
</dbReference>
<keyword evidence="2 6" id="KW-0808">Transferase</keyword>
<evidence type="ECO:0000256" key="2">
    <source>
        <dbReference type="ARBA" id="ARBA00022679"/>
    </source>
</evidence>
<keyword evidence="4 6" id="KW-0694">RNA-binding</keyword>
<evidence type="ECO:0000256" key="5">
    <source>
        <dbReference type="ARBA" id="ARBA00059465"/>
    </source>
</evidence>
<feature type="compositionally biased region" description="Gly residues" evidence="7">
    <location>
        <begin position="1"/>
        <end position="10"/>
    </location>
</feature>
<feature type="domain" description="SAM-dependent MTase RsmB/NOP-type" evidence="8">
    <location>
        <begin position="245"/>
        <end position="529"/>
    </location>
</feature>
<comment type="function">
    <text evidence="5">May act as RNA methyltransferase.</text>
</comment>
<evidence type="ECO:0000313" key="10">
    <source>
        <dbReference type="Proteomes" id="UP000185434"/>
    </source>
</evidence>
<dbReference type="InterPro" id="IPR001678">
    <property type="entry name" value="MeTrfase_RsmB-F_NOP2_dom"/>
</dbReference>
<dbReference type="GO" id="GO:0001510">
    <property type="term" value="P:RNA methylation"/>
    <property type="evidence" value="ECO:0007669"/>
    <property type="project" value="InterPro"/>
</dbReference>
<gene>
    <name evidence="9" type="ORF">CFRA_05420</name>
</gene>
<evidence type="ECO:0000256" key="7">
    <source>
        <dbReference type="SAM" id="MobiDB-lite"/>
    </source>
</evidence>
<dbReference type="PRINTS" id="PR02008">
    <property type="entry name" value="RCMTFAMILY"/>
</dbReference>
<reference evidence="9 10" key="1">
    <citation type="submission" date="2014-08" db="EMBL/GenBank/DDBJ databases">
        <title>Complete genome sequence of Corynebacterium frankenforstense ST18(T) (=DSM 45800(T)), isolated from raw cow milk.</title>
        <authorList>
            <person name="Ruckert C."/>
            <person name="Albersmeier A."/>
            <person name="Winkler A."/>
            <person name="Lipski A."/>
            <person name="Kalinowski J."/>
        </authorList>
    </citation>
    <scope>NUCLEOTIDE SEQUENCE [LARGE SCALE GENOMIC DNA]</scope>
    <source>
        <strain evidence="9 10">ST18</strain>
    </source>
</reference>
<keyword evidence="3 6" id="KW-0949">S-adenosyl-L-methionine</keyword>
<dbReference type="InterPro" id="IPR049560">
    <property type="entry name" value="MeTrfase_RsmB-F_NOP2_cat"/>
</dbReference>
<evidence type="ECO:0000313" key="9">
    <source>
        <dbReference type="EMBL" id="APT88771.1"/>
    </source>
</evidence>
<evidence type="ECO:0000256" key="1">
    <source>
        <dbReference type="ARBA" id="ARBA00022603"/>
    </source>
</evidence>
<feature type="compositionally biased region" description="Basic residues" evidence="7">
    <location>
        <begin position="12"/>
        <end position="21"/>
    </location>
</feature>
<evidence type="ECO:0000259" key="8">
    <source>
        <dbReference type="PROSITE" id="PS51686"/>
    </source>
</evidence>
<dbReference type="Pfam" id="PF01029">
    <property type="entry name" value="NusB"/>
    <property type="match status" value="1"/>
</dbReference>
<dbReference type="EMBL" id="CP009247">
    <property type="protein sequence ID" value="APT88771.1"/>
    <property type="molecule type" value="Genomic_DNA"/>
</dbReference>
<dbReference type="Proteomes" id="UP000185434">
    <property type="component" value="Chromosome"/>
</dbReference>
<feature type="compositionally biased region" description="Gly residues" evidence="7">
    <location>
        <begin position="24"/>
        <end position="37"/>
    </location>
</feature>
<proteinExistence type="inferred from homology"/>
<feature type="region of interest" description="Disordered" evidence="7">
    <location>
        <begin position="1"/>
        <end position="90"/>
    </location>
</feature>
<dbReference type="InterPro" id="IPR029063">
    <property type="entry name" value="SAM-dependent_MTases_sf"/>
</dbReference>
<dbReference type="PANTHER" id="PTHR22807">
    <property type="entry name" value="NOP2 YEAST -RELATED NOL1/NOP2/FMU SUN DOMAIN-CONTAINING"/>
    <property type="match status" value="1"/>
</dbReference>
<dbReference type="InterPro" id="IPR023267">
    <property type="entry name" value="RCMT"/>
</dbReference>
<keyword evidence="10" id="KW-1185">Reference proteome</keyword>
<dbReference type="Gene3D" id="3.40.50.150">
    <property type="entry name" value="Vaccinia Virus protein VP39"/>
    <property type="match status" value="1"/>
</dbReference>
<keyword evidence="1 6" id="KW-0489">Methyltransferase</keyword>
<dbReference type="SUPFAM" id="SSF53335">
    <property type="entry name" value="S-adenosyl-L-methionine-dependent methyltransferases"/>
    <property type="match status" value="1"/>
</dbReference>
<dbReference type="KEGG" id="cfk:CFRA_05420"/>
<dbReference type="GO" id="GO:0006355">
    <property type="term" value="P:regulation of DNA-templated transcription"/>
    <property type="evidence" value="ECO:0007669"/>
    <property type="project" value="InterPro"/>
</dbReference>
<evidence type="ECO:0000256" key="3">
    <source>
        <dbReference type="ARBA" id="ARBA00022691"/>
    </source>
</evidence>
<dbReference type="GO" id="GO:0008173">
    <property type="term" value="F:RNA methyltransferase activity"/>
    <property type="evidence" value="ECO:0007669"/>
    <property type="project" value="InterPro"/>
</dbReference>
<feature type="binding site" evidence="6">
    <location>
        <position position="375"/>
    </location>
    <ligand>
        <name>S-adenosyl-L-methionine</name>
        <dbReference type="ChEBI" id="CHEBI:59789"/>
    </ligand>
</feature>
<organism evidence="9 10">
    <name type="scientific">Corynebacterium frankenforstense DSM 45800</name>
    <dbReference type="NCBI Taxonomy" id="1437875"/>
    <lineage>
        <taxon>Bacteria</taxon>
        <taxon>Bacillati</taxon>
        <taxon>Actinomycetota</taxon>
        <taxon>Actinomycetes</taxon>
        <taxon>Mycobacteriales</taxon>
        <taxon>Corynebacteriaceae</taxon>
        <taxon>Corynebacterium</taxon>
    </lineage>
</organism>
<dbReference type="STRING" id="1437875.CFRA_05420"/>
<sequence length="529" mass="56540">MSQNAEGGGFRSRSRKGRARSGAHGTGRGDNRGNGGENRGHGRSRRDGRKISDARGARGRDGARGGNGDHRGRRQSDEGHGTGRHRDYRGIDKARQAAFETLLKVTEDDAFGNLTLPGELRALGLKGRDAAFATEITYGTLRTLGVLDAVIDRCAAQGIESINPQVLDALRLGVYQLLYTRVEEHAAVDTSVRLVGATGRFKAKGFANGVLRTVTRTPAAEWLEQLTPADPLAALAFRTAHPAWIAKSFAKVLPEGELEAALEADSERPHVHLVARPGEISAEELALITGGEQGRYSPYAVYLPGGDPGTLEPVRQGLAGVQDEGSQLIARALTEVELEGEDTGRWLDLCAGPGGKAALAGAIARIEGAHVDAVETAAHRAKLVEKACRDLPVTVHVADGRDPGLEPGYDRVLVDAPCSGLGALRRRPEARWRKSEADIPGLSVLQFELLSSALKLVRPGGAVVYSTCSPDVRETRQVVERAVHELGAVELHAHGLVGGMTDVGEAPSVQMWPHRHGTDAMFFAVLRRR</sequence>
<dbReference type="CDD" id="cd02440">
    <property type="entry name" value="AdoMet_MTases"/>
    <property type="match status" value="1"/>
</dbReference>
<dbReference type="Pfam" id="PF01189">
    <property type="entry name" value="Methyltr_RsmB-F"/>
    <property type="match status" value="1"/>
</dbReference>
<accession>A0A1L7CSI1</accession>